<feature type="binding site" evidence="6">
    <location>
        <begin position="127"/>
        <end position="128"/>
    </location>
    <ligand>
        <name>S-adenosyl-L-methionine</name>
        <dbReference type="ChEBI" id="CHEBI:59789"/>
    </ligand>
</feature>
<dbReference type="Pfam" id="PF02527">
    <property type="entry name" value="GidB"/>
    <property type="match status" value="1"/>
</dbReference>
<comment type="similarity">
    <text evidence="6">Belongs to the methyltransferase superfamily. RNA methyltransferase RsmG family.</text>
</comment>
<comment type="subcellular location">
    <subcellularLocation>
        <location evidence="6">Cytoplasm</location>
    </subcellularLocation>
</comment>
<dbReference type="GO" id="GO:0032259">
    <property type="term" value="P:methylation"/>
    <property type="evidence" value="ECO:0007669"/>
    <property type="project" value="UniProtKB-KW"/>
</dbReference>
<dbReference type="SUPFAM" id="SSF53335">
    <property type="entry name" value="S-adenosyl-L-methionine-dependent methyltransferases"/>
    <property type="match status" value="1"/>
</dbReference>
<dbReference type="EC" id="2.1.1.170" evidence="6"/>
<proteinExistence type="inferred from homology"/>
<dbReference type="PANTHER" id="PTHR31760">
    <property type="entry name" value="S-ADENOSYL-L-METHIONINE-DEPENDENT METHYLTRANSFERASES SUPERFAMILY PROTEIN"/>
    <property type="match status" value="1"/>
</dbReference>
<name>A0ABT2LNW3_9HYPH</name>
<gene>
    <name evidence="6 7" type="primary">rsmG</name>
    <name evidence="7" type="ORF">N5A92_14530</name>
</gene>
<evidence type="ECO:0000256" key="1">
    <source>
        <dbReference type="ARBA" id="ARBA00022490"/>
    </source>
</evidence>
<dbReference type="GO" id="GO:0008168">
    <property type="term" value="F:methyltransferase activity"/>
    <property type="evidence" value="ECO:0007669"/>
    <property type="project" value="UniProtKB-KW"/>
</dbReference>
<dbReference type="EMBL" id="JAOCZP010000004">
    <property type="protein sequence ID" value="MCT7376251.1"/>
    <property type="molecule type" value="Genomic_DNA"/>
</dbReference>
<dbReference type="HAMAP" id="MF_00074">
    <property type="entry name" value="16SrRNA_methyltr_G"/>
    <property type="match status" value="1"/>
</dbReference>
<evidence type="ECO:0000256" key="4">
    <source>
        <dbReference type="ARBA" id="ARBA00022679"/>
    </source>
</evidence>
<dbReference type="Gene3D" id="3.40.50.150">
    <property type="entry name" value="Vaccinia Virus protein VP39"/>
    <property type="match status" value="1"/>
</dbReference>
<keyword evidence="8" id="KW-1185">Reference proteome</keyword>
<keyword evidence="1 6" id="KW-0963">Cytoplasm</keyword>
<feature type="binding site" evidence="6">
    <location>
        <position position="143"/>
    </location>
    <ligand>
        <name>S-adenosyl-L-methionine</name>
        <dbReference type="ChEBI" id="CHEBI:59789"/>
    </ligand>
</feature>
<reference evidence="7 8" key="1">
    <citation type="submission" date="2022-09" db="EMBL/GenBank/DDBJ databases">
        <title>Chelativorans salina sp. nov., a novel slightly halophilic bacterium isolated from a saline lake sediment enrichment.</title>
        <authorList>
            <person name="Gao L."/>
            <person name="Fang B.-Z."/>
            <person name="Li W.-J."/>
        </authorList>
    </citation>
    <scope>NUCLEOTIDE SEQUENCE [LARGE SCALE GENOMIC DNA]</scope>
    <source>
        <strain evidence="7 8">EGI FJ00035</strain>
    </source>
</reference>
<dbReference type="InterPro" id="IPR029063">
    <property type="entry name" value="SAM-dependent_MTases_sf"/>
</dbReference>
<accession>A0ABT2LNW3</accession>
<dbReference type="InterPro" id="IPR003682">
    <property type="entry name" value="rRNA_ssu_MeTfrase_G"/>
</dbReference>
<feature type="binding site" evidence="6">
    <location>
        <position position="74"/>
    </location>
    <ligand>
        <name>S-adenosyl-L-methionine</name>
        <dbReference type="ChEBI" id="CHEBI:59789"/>
    </ligand>
</feature>
<dbReference type="NCBIfam" id="TIGR00138">
    <property type="entry name" value="rsmG_gidB"/>
    <property type="match status" value="1"/>
</dbReference>
<comment type="caution">
    <text evidence="6">Lacks conserved residue(s) required for the propagation of feature annotation.</text>
</comment>
<feature type="binding site" evidence="6">
    <location>
        <position position="79"/>
    </location>
    <ligand>
        <name>S-adenosyl-L-methionine</name>
        <dbReference type="ChEBI" id="CHEBI:59789"/>
    </ligand>
</feature>
<evidence type="ECO:0000256" key="2">
    <source>
        <dbReference type="ARBA" id="ARBA00022552"/>
    </source>
</evidence>
<evidence type="ECO:0000256" key="6">
    <source>
        <dbReference type="HAMAP-Rule" id="MF_00074"/>
    </source>
</evidence>
<dbReference type="Proteomes" id="UP001320831">
    <property type="component" value="Unassembled WGS sequence"/>
</dbReference>
<evidence type="ECO:0000313" key="8">
    <source>
        <dbReference type="Proteomes" id="UP001320831"/>
    </source>
</evidence>
<comment type="catalytic activity">
    <reaction evidence="6">
        <text>guanosine(527) in 16S rRNA + S-adenosyl-L-methionine = N(7)-methylguanosine(527) in 16S rRNA + S-adenosyl-L-homocysteine</text>
        <dbReference type="Rhea" id="RHEA:42732"/>
        <dbReference type="Rhea" id="RHEA-COMP:10209"/>
        <dbReference type="Rhea" id="RHEA-COMP:10210"/>
        <dbReference type="ChEBI" id="CHEBI:57856"/>
        <dbReference type="ChEBI" id="CHEBI:59789"/>
        <dbReference type="ChEBI" id="CHEBI:74269"/>
        <dbReference type="ChEBI" id="CHEBI:74480"/>
        <dbReference type="EC" id="2.1.1.170"/>
    </reaction>
</comment>
<keyword evidence="2 6" id="KW-0698">rRNA processing</keyword>
<dbReference type="PANTHER" id="PTHR31760:SF0">
    <property type="entry name" value="S-ADENOSYL-L-METHIONINE-DEPENDENT METHYLTRANSFERASES SUPERFAMILY PROTEIN"/>
    <property type="match status" value="1"/>
</dbReference>
<dbReference type="RefSeq" id="WP_260904010.1">
    <property type="nucleotide sequence ID" value="NZ_JAOCZP010000004.1"/>
</dbReference>
<protein>
    <recommendedName>
        <fullName evidence="6">Ribosomal RNA small subunit methyltransferase G</fullName>
        <ecNumber evidence="6">2.1.1.170</ecNumber>
    </recommendedName>
    <alternativeName>
        <fullName evidence="6">16S rRNA 7-methylguanosine methyltransferase</fullName>
        <shortName evidence="6">16S rRNA m7G methyltransferase</shortName>
    </alternativeName>
</protein>
<dbReference type="PIRSF" id="PIRSF003078">
    <property type="entry name" value="GidB"/>
    <property type="match status" value="1"/>
</dbReference>
<comment type="function">
    <text evidence="6">Specifically methylates the N7 position of guanine in position 527 of 16S rRNA.</text>
</comment>
<evidence type="ECO:0000256" key="5">
    <source>
        <dbReference type="ARBA" id="ARBA00022691"/>
    </source>
</evidence>
<comment type="caution">
    <text evidence="7">The sequence shown here is derived from an EMBL/GenBank/DDBJ whole genome shotgun (WGS) entry which is preliminary data.</text>
</comment>
<keyword evidence="5 6" id="KW-0949">S-adenosyl-L-methionine</keyword>
<evidence type="ECO:0000313" key="7">
    <source>
        <dbReference type="EMBL" id="MCT7376251.1"/>
    </source>
</evidence>
<organism evidence="7 8">
    <name type="scientific">Chelativorans salis</name>
    <dbReference type="NCBI Taxonomy" id="2978478"/>
    <lineage>
        <taxon>Bacteria</taxon>
        <taxon>Pseudomonadati</taxon>
        <taxon>Pseudomonadota</taxon>
        <taxon>Alphaproteobacteria</taxon>
        <taxon>Hyphomicrobiales</taxon>
        <taxon>Phyllobacteriaceae</taxon>
        <taxon>Chelativorans</taxon>
    </lineage>
</organism>
<evidence type="ECO:0000256" key="3">
    <source>
        <dbReference type="ARBA" id="ARBA00022603"/>
    </source>
</evidence>
<keyword evidence="3 6" id="KW-0489">Methyltransferase</keyword>
<sequence>MTEGRFAALQEVAGPVSRETFVRLEAFEAAFRRWSARINLAAPSTLPHLWERHILDSAQLVCIAPEVRRWLDLGSGGGFPGAVVAILLTDRAEAHIDLLESNRKKAAFLQTTLAGLGAPATVHARRIEDCYATVPTPEIVTARALAPLGRLLELAEPWLIQGARALFHKGRDYRREVEESGDAWQFDLVEHSESTGDGVILEINDLRRFSRR</sequence>
<keyword evidence="4 6" id="KW-0808">Transferase</keyword>